<protein>
    <submittedName>
        <fullName evidence="3">Uncharacterized protein</fullName>
    </submittedName>
</protein>
<dbReference type="Proteomes" id="UP000252698">
    <property type="component" value="Chromosome"/>
</dbReference>
<organism evidence="3 4">
    <name type="scientific">Streptomyces atratus</name>
    <dbReference type="NCBI Taxonomy" id="1893"/>
    <lineage>
        <taxon>Bacteria</taxon>
        <taxon>Bacillati</taxon>
        <taxon>Actinomycetota</taxon>
        <taxon>Actinomycetes</taxon>
        <taxon>Kitasatosporales</taxon>
        <taxon>Streptomycetaceae</taxon>
        <taxon>Streptomyces</taxon>
    </lineage>
</organism>
<feature type="region of interest" description="Disordered" evidence="1">
    <location>
        <begin position="376"/>
        <end position="399"/>
    </location>
</feature>
<evidence type="ECO:0000313" key="4">
    <source>
        <dbReference type="Proteomes" id="UP000252698"/>
    </source>
</evidence>
<feature type="compositionally biased region" description="Polar residues" evidence="1">
    <location>
        <begin position="270"/>
        <end position="288"/>
    </location>
</feature>
<gene>
    <name evidence="2" type="ORF">C5746_00750</name>
    <name evidence="3" type="ORF">C5746_42490</name>
</gene>
<feature type="compositionally biased region" description="Low complexity" evidence="1">
    <location>
        <begin position="151"/>
        <end position="161"/>
    </location>
</feature>
<dbReference type="GeneID" id="95524860"/>
<evidence type="ECO:0000256" key="1">
    <source>
        <dbReference type="SAM" id="MobiDB-lite"/>
    </source>
</evidence>
<dbReference type="KEGG" id="sata:C5746_00750"/>
<dbReference type="KEGG" id="sata:C5746_42490"/>
<accession>A0A2Z5JQ76</accession>
<dbReference type="EMBL" id="CP027306">
    <property type="protein sequence ID" value="AXE75758.1"/>
    <property type="molecule type" value="Genomic_DNA"/>
</dbReference>
<reference evidence="3 4" key="1">
    <citation type="journal article" date="2018" name="Front. Microbiol.">
        <title>Genome Sequencing of Streptomyces atratus SCSIOZH16 and Activation Production of Nocardamine via Metabolic Engineering.</title>
        <authorList>
            <person name="Li Y."/>
            <person name="Zhang C."/>
            <person name="Liu C."/>
            <person name="Ju J."/>
            <person name="Ma J."/>
        </authorList>
    </citation>
    <scope>NUCLEOTIDE SEQUENCE [LARGE SCALE GENOMIC DNA]</scope>
    <source>
        <strain evidence="3 4">SCSIO_ZH16</strain>
    </source>
</reference>
<proteinExistence type="predicted"/>
<dbReference type="RefSeq" id="WP_114242427.1">
    <property type="nucleotide sequence ID" value="NZ_CP027306.1"/>
</dbReference>
<dbReference type="AlphaFoldDB" id="A0A2Z5JQ76"/>
<evidence type="ECO:0000313" key="2">
    <source>
        <dbReference type="EMBL" id="AXE75758.1"/>
    </source>
</evidence>
<sequence>MTQAAESELDERVPGRRWTVRLDAAGRGSAAVRVSCSRPACAEQRLPSAAAGRAAAVAHLKAHLRAAPAPRPGAYCACRAEGCHTHLPDTGRHARAEPWRCGGPVVLAVVTDREGRWWQATECCSRCAAATPGAKTAATSQAPGPQHFERPASAAPGAGAPQFSDRQVAAGTEVPAPRSAPVRRRPPQVKIAQRVIPHDLRPAALRDELVELGDLFRAYQQRNEPDLALLADLHTRKASAFTAWATATGDARLRLDAQRAEQAATAARLQHQQRTGHATRNNSEPDSNTPAVAHLLTGPAQWAHARSVLAHVTDTAPLPGPEARLLVVMLTLRTAHTGTGNLVGQDLTGLGLSEPEDLVKQLAECGWLRLPGTPGDLLASRPENPTPITVPSLVPDEDTPGPFTFGRKLRPKLSGWAQKVVSDKKLRKAKATASTRLLALTLATQTDASGRLGPGGQGIALNALAAWASVGSGELQHLADQLTAADWLTNAALTDTHLTGQLTERVLPLTCPLQA</sequence>
<evidence type="ECO:0000313" key="3">
    <source>
        <dbReference type="EMBL" id="AXE82409.1"/>
    </source>
</evidence>
<dbReference type="EMBL" id="CP027306">
    <property type="protein sequence ID" value="AXE82409.1"/>
    <property type="molecule type" value="Genomic_DNA"/>
</dbReference>
<name>A0A2Z5JQ76_STRAR</name>
<feature type="region of interest" description="Disordered" evidence="1">
    <location>
        <begin position="262"/>
        <end position="288"/>
    </location>
</feature>
<feature type="region of interest" description="Disordered" evidence="1">
    <location>
        <begin position="136"/>
        <end position="189"/>
    </location>
</feature>